<sequence length="220" mass="23606">MQSLLTGLSLLILGDSHFGMQNYLITTLQDELIRQGARVSTFAACGSPPSIWLTARVASCGTAQRVQSGPVIQQTGAEARTTPVDQLVASVKPNMIVVAMADTIGGYARPQMPREEIEEQVAVLTDKIRSLNIPCLWVGPSWGNEGGPFMKTFARVDELSKFMSTIVSPCTYVDSTKLAGPGQWGTFDGQHFTVAGYKAYGAALAEQIAKLPEVQAAAKR</sequence>
<dbReference type="SUPFAM" id="SSF52266">
    <property type="entry name" value="SGNH hydrolase"/>
    <property type="match status" value="1"/>
</dbReference>
<keyword evidence="2" id="KW-1185">Reference proteome</keyword>
<dbReference type="Proteomes" id="UP001518990">
    <property type="component" value="Unassembled WGS sequence"/>
</dbReference>
<evidence type="ECO:0000313" key="1">
    <source>
        <dbReference type="EMBL" id="MBO1075921.1"/>
    </source>
</evidence>
<organism evidence="1 2">
    <name type="scientific">Roseomonas marmotae</name>
    <dbReference type="NCBI Taxonomy" id="2768161"/>
    <lineage>
        <taxon>Bacteria</taxon>
        <taxon>Pseudomonadati</taxon>
        <taxon>Pseudomonadota</taxon>
        <taxon>Alphaproteobacteria</taxon>
        <taxon>Acetobacterales</taxon>
        <taxon>Roseomonadaceae</taxon>
        <taxon>Roseomonas</taxon>
    </lineage>
</organism>
<gene>
    <name evidence="1" type="ORF">IAI60_14985</name>
</gene>
<dbReference type="Gene3D" id="3.40.50.1110">
    <property type="entry name" value="SGNH hydrolase"/>
    <property type="match status" value="1"/>
</dbReference>
<reference evidence="1 2" key="1">
    <citation type="submission" date="2020-09" db="EMBL/GenBank/DDBJ databases">
        <title>Roseomonas.</title>
        <authorList>
            <person name="Zhu W."/>
        </authorList>
    </citation>
    <scope>NUCLEOTIDE SEQUENCE [LARGE SCALE GENOMIC DNA]</scope>
    <source>
        <strain evidence="1 2">1311</strain>
    </source>
</reference>
<dbReference type="InterPro" id="IPR036514">
    <property type="entry name" value="SGNH_hydro_sf"/>
</dbReference>
<proteinExistence type="predicted"/>
<dbReference type="CDD" id="cd00229">
    <property type="entry name" value="SGNH_hydrolase"/>
    <property type="match status" value="1"/>
</dbReference>
<dbReference type="EMBL" id="JACTNF010000015">
    <property type="protein sequence ID" value="MBO1075921.1"/>
    <property type="molecule type" value="Genomic_DNA"/>
</dbReference>
<dbReference type="RefSeq" id="WP_207448432.1">
    <property type="nucleotide sequence ID" value="NZ_CP061095.1"/>
</dbReference>
<protein>
    <submittedName>
        <fullName evidence="1">SGNH/GDSL hydrolase family protein</fullName>
    </submittedName>
</protein>
<evidence type="ECO:0000313" key="2">
    <source>
        <dbReference type="Proteomes" id="UP001518990"/>
    </source>
</evidence>
<keyword evidence="1" id="KW-0378">Hydrolase</keyword>
<dbReference type="GO" id="GO:0016787">
    <property type="term" value="F:hydrolase activity"/>
    <property type="evidence" value="ECO:0007669"/>
    <property type="project" value="UniProtKB-KW"/>
</dbReference>
<name>A0ABS3KHX3_9PROT</name>
<accession>A0ABS3KHX3</accession>
<comment type="caution">
    <text evidence="1">The sequence shown here is derived from an EMBL/GenBank/DDBJ whole genome shotgun (WGS) entry which is preliminary data.</text>
</comment>